<feature type="region of interest" description="Disordered" evidence="1">
    <location>
        <begin position="420"/>
        <end position="445"/>
    </location>
</feature>
<dbReference type="GO" id="GO:0001164">
    <property type="term" value="F:RNA polymerase I core promoter sequence-specific DNA binding"/>
    <property type="evidence" value="ECO:0007669"/>
    <property type="project" value="TreeGrafter"/>
</dbReference>
<dbReference type="GO" id="GO:0017025">
    <property type="term" value="F:TBP-class protein binding"/>
    <property type="evidence" value="ECO:0007669"/>
    <property type="project" value="TreeGrafter"/>
</dbReference>
<proteinExistence type="predicted"/>
<dbReference type="Proteomes" id="UP000236621">
    <property type="component" value="Unassembled WGS sequence"/>
</dbReference>
<feature type="compositionally biased region" description="Basic and acidic residues" evidence="1">
    <location>
        <begin position="102"/>
        <end position="116"/>
    </location>
</feature>
<dbReference type="EMBL" id="NRSZ01000996">
    <property type="protein sequence ID" value="PNY23967.1"/>
    <property type="molecule type" value="Genomic_DNA"/>
</dbReference>
<dbReference type="OrthoDB" id="2159786at2759"/>
<reference evidence="2 3" key="1">
    <citation type="submission" date="2017-08" db="EMBL/GenBank/DDBJ databases">
        <title>Harnessing the power of phylogenomics to disentangle the directionality and signatures of interkingdom host jumping in the parasitic fungal genus Tolypocladium.</title>
        <authorList>
            <person name="Quandt C.A."/>
            <person name="Patterson W."/>
            <person name="Spatafora J.W."/>
        </authorList>
    </citation>
    <scope>NUCLEOTIDE SEQUENCE [LARGE SCALE GENOMIC DNA]</scope>
    <source>
        <strain evidence="2 3">CBS 113982</strain>
    </source>
</reference>
<evidence type="ECO:0000256" key="1">
    <source>
        <dbReference type="SAM" id="MobiDB-lite"/>
    </source>
</evidence>
<feature type="compositionally biased region" description="Basic and acidic residues" evidence="1">
    <location>
        <begin position="63"/>
        <end position="77"/>
    </location>
</feature>
<comment type="caution">
    <text evidence="2">The sequence shown here is derived from an EMBL/GenBank/DDBJ whole genome shotgun (WGS) entry which is preliminary data.</text>
</comment>
<keyword evidence="3" id="KW-1185">Reference proteome</keyword>
<dbReference type="PANTHER" id="PTHR28244">
    <property type="entry name" value="RNA POLYMERASE I-SPECIFIC TRANSCRIPTION INITIATION FACTOR RRN11"/>
    <property type="match status" value="1"/>
</dbReference>
<protein>
    <submittedName>
        <fullName evidence="2">Uncharacterized protein</fullName>
    </submittedName>
</protein>
<gene>
    <name evidence="2" type="ORF">TCAP_06087</name>
</gene>
<dbReference type="GO" id="GO:0042790">
    <property type="term" value="P:nucleolar large rRNA transcription by RNA polymerase I"/>
    <property type="evidence" value="ECO:0007669"/>
    <property type="project" value="TreeGrafter"/>
</dbReference>
<dbReference type="STRING" id="45235.A0A2K3Q8V0"/>
<feature type="compositionally biased region" description="Basic residues" evidence="1">
    <location>
        <begin position="9"/>
        <end position="20"/>
    </location>
</feature>
<sequence>MADSDPRSRPRRKTGKRKRASSTDALGSSWSPFPSDGVINPFSRSPGERLQLSVAGISDTDVDPTREIKDFPHRGFDRGTPGSAEESEPDNVGEGQWSDVEDGNHSSRSSLERNGERGVAAVDQGGHLDVLLRSIHQFLDQGDVAKAARAFGLILQLRPGSRPIDVRKHNLWAMGAEILMREGEEPPSQQQQQQQQGEAAPTASDESSPGYTGIRMPARWGSPVNINKVKAYFETLIQKHPYDPKFNRSVSALDFQLAMLGCEIYNVYAEHTAALARADEDASARDRHHLADDVEQPVEFISDEAHGLEAHEHQAKLRAHRDQLRAQALVAMRDITDRMDTLMQQLPYYKNNHFLRLRATASLYAADLVVPASQTTPPQRHEAGNRRQLERQAAIDALHRLAENGGELDRTAQAILDGQVERGEESPSPSPLYSSLPIRGAEGMA</sequence>
<dbReference type="GO" id="GO:0070860">
    <property type="term" value="C:RNA polymerase I core factor complex"/>
    <property type="evidence" value="ECO:0007669"/>
    <property type="project" value="TreeGrafter"/>
</dbReference>
<feature type="region of interest" description="Disordered" evidence="1">
    <location>
        <begin position="183"/>
        <end position="216"/>
    </location>
</feature>
<feature type="compositionally biased region" description="Polar residues" evidence="1">
    <location>
        <begin position="22"/>
        <end position="32"/>
    </location>
</feature>
<feature type="region of interest" description="Disordered" evidence="1">
    <location>
        <begin position="1"/>
        <end position="118"/>
    </location>
</feature>
<evidence type="ECO:0000313" key="3">
    <source>
        <dbReference type="Proteomes" id="UP000236621"/>
    </source>
</evidence>
<organism evidence="2 3">
    <name type="scientific">Tolypocladium capitatum</name>
    <dbReference type="NCBI Taxonomy" id="45235"/>
    <lineage>
        <taxon>Eukaryota</taxon>
        <taxon>Fungi</taxon>
        <taxon>Dikarya</taxon>
        <taxon>Ascomycota</taxon>
        <taxon>Pezizomycotina</taxon>
        <taxon>Sordariomycetes</taxon>
        <taxon>Hypocreomycetidae</taxon>
        <taxon>Hypocreales</taxon>
        <taxon>Ophiocordycipitaceae</taxon>
        <taxon>Tolypocladium</taxon>
    </lineage>
</organism>
<accession>A0A2K3Q8V0</accession>
<dbReference type="InterPro" id="IPR053029">
    <property type="entry name" value="RNA_pol_I-specific_init_factor"/>
</dbReference>
<name>A0A2K3Q8V0_9HYPO</name>
<dbReference type="AlphaFoldDB" id="A0A2K3Q8V0"/>
<dbReference type="PANTHER" id="PTHR28244:SF1">
    <property type="entry name" value="RNA POLYMERASE I-SPECIFIC TRANSCRIPTION INITIATION FACTOR RRN11"/>
    <property type="match status" value="1"/>
</dbReference>
<evidence type="ECO:0000313" key="2">
    <source>
        <dbReference type="EMBL" id="PNY23967.1"/>
    </source>
</evidence>